<name>A0A9P7J0I9_9AGAM</name>
<dbReference type="EMBL" id="JABBWE010000014">
    <property type="protein sequence ID" value="KAG1798150.1"/>
    <property type="molecule type" value="Genomic_DNA"/>
</dbReference>
<dbReference type="GeneID" id="64599883"/>
<organism evidence="1 2">
    <name type="scientific">Suillus plorans</name>
    <dbReference type="NCBI Taxonomy" id="116603"/>
    <lineage>
        <taxon>Eukaryota</taxon>
        <taxon>Fungi</taxon>
        <taxon>Dikarya</taxon>
        <taxon>Basidiomycota</taxon>
        <taxon>Agaricomycotina</taxon>
        <taxon>Agaricomycetes</taxon>
        <taxon>Agaricomycetidae</taxon>
        <taxon>Boletales</taxon>
        <taxon>Suillineae</taxon>
        <taxon>Suillaceae</taxon>
        <taxon>Suillus</taxon>
    </lineage>
</organism>
<protein>
    <submittedName>
        <fullName evidence="1">Uncharacterized protein</fullName>
    </submittedName>
</protein>
<keyword evidence="2" id="KW-1185">Reference proteome</keyword>
<comment type="caution">
    <text evidence="1">The sequence shown here is derived from an EMBL/GenBank/DDBJ whole genome shotgun (WGS) entry which is preliminary data.</text>
</comment>
<dbReference type="RefSeq" id="XP_041162961.1">
    <property type="nucleotide sequence ID" value="XM_041306119.1"/>
</dbReference>
<dbReference type="AlphaFoldDB" id="A0A9P7J0I9"/>
<dbReference type="OrthoDB" id="258392at2759"/>
<evidence type="ECO:0000313" key="2">
    <source>
        <dbReference type="Proteomes" id="UP000719766"/>
    </source>
</evidence>
<reference evidence="1" key="1">
    <citation type="journal article" date="2020" name="New Phytol.">
        <title>Comparative genomics reveals dynamic genome evolution in host specialist ectomycorrhizal fungi.</title>
        <authorList>
            <person name="Lofgren L.A."/>
            <person name="Nguyen N.H."/>
            <person name="Vilgalys R."/>
            <person name="Ruytinx J."/>
            <person name="Liao H.L."/>
            <person name="Branco S."/>
            <person name="Kuo A."/>
            <person name="LaButti K."/>
            <person name="Lipzen A."/>
            <person name="Andreopoulos W."/>
            <person name="Pangilinan J."/>
            <person name="Riley R."/>
            <person name="Hundley H."/>
            <person name="Na H."/>
            <person name="Barry K."/>
            <person name="Grigoriev I.V."/>
            <person name="Stajich J.E."/>
            <person name="Kennedy P.G."/>
        </authorList>
    </citation>
    <scope>NUCLEOTIDE SEQUENCE</scope>
    <source>
        <strain evidence="1">S12</strain>
    </source>
</reference>
<dbReference type="Proteomes" id="UP000719766">
    <property type="component" value="Unassembled WGS sequence"/>
</dbReference>
<proteinExistence type="predicted"/>
<sequence length="82" mass="9104">MFWSPFTVSQFDEIVLANETTVVTPLGGYQYVPIETVEPGNDRSLEPWTDCLVVVNASFNVAQYEAYSPVFMTATMAVVYGV</sequence>
<evidence type="ECO:0000313" key="1">
    <source>
        <dbReference type="EMBL" id="KAG1798150.1"/>
    </source>
</evidence>
<accession>A0A9P7J0I9</accession>
<gene>
    <name evidence="1" type="ORF">HD556DRAFT_1440487</name>
</gene>